<dbReference type="GO" id="GO:0048029">
    <property type="term" value="F:monosaccharide binding"/>
    <property type="evidence" value="ECO:0007669"/>
    <property type="project" value="InterPro"/>
</dbReference>
<comment type="function">
    <text evidence="6">Catalyzes the interconversion of beta-pyran and beta-furan forms of D-ribose.</text>
</comment>
<dbReference type="Gene3D" id="3.40.1650.10">
    <property type="entry name" value="RbsD-like domain"/>
    <property type="match status" value="1"/>
</dbReference>
<dbReference type="Proteomes" id="UP000295632">
    <property type="component" value="Unassembled WGS sequence"/>
</dbReference>
<keyword evidence="5 6" id="KW-0119">Carbohydrate metabolism</keyword>
<dbReference type="RefSeq" id="WP_133582383.1">
    <property type="nucleotide sequence ID" value="NZ_SNYJ01000032.1"/>
</dbReference>
<evidence type="ECO:0000256" key="5">
    <source>
        <dbReference type="ARBA" id="ARBA00023277"/>
    </source>
</evidence>
<keyword evidence="4 6" id="KW-0413">Isomerase</keyword>
<evidence type="ECO:0000256" key="6">
    <source>
        <dbReference type="HAMAP-Rule" id="MF_01661"/>
    </source>
</evidence>
<name>A0A4R6TPZ0_9BACI</name>
<dbReference type="EMBL" id="SNYJ01000032">
    <property type="protein sequence ID" value="TDQ32163.1"/>
    <property type="molecule type" value="Genomic_DNA"/>
</dbReference>
<feature type="binding site" evidence="6">
    <location>
        <position position="28"/>
    </location>
    <ligand>
        <name>substrate</name>
    </ligand>
</feature>
<proteinExistence type="inferred from homology"/>
<comment type="subcellular location">
    <subcellularLocation>
        <location evidence="6">Cytoplasm</location>
    </subcellularLocation>
</comment>
<comment type="pathway">
    <text evidence="6">Carbohydrate metabolism; D-ribose degradation; D-ribose 5-phosphate from beta-D-ribopyranose: step 1/2.</text>
</comment>
<dbReference type="GO" id="GO:0019303">
    <property type="term" value="P:D-ribose catabolic process"/>
    <property type="evidence" value="ECO:0007669"/>
    <property type="project" value="UniProtKB-UniRule"/>
</dbReference>
<feature type="binding site" evidence="6">
    <location>
        <position position="98"/>
    </location>
    <ligand>
        <name>substrate</name>
    </ligand>
</feature>
<dbReference type="GO" id="GO:0016872">
    <property type="term" value="F:intramolecular lyase activity"/>
    <property type="evidence" value="ECO:0007669"/>
    <property type="project" value="UniProtKB-UniRule"/>
</dbReference>
<dbReference type="NCBIfam" id="NF008761">
    <property type="entry name" value="PRK11797.1"/>
    <property type="match status" value="1"/>
</dbReference>
<dbReference type="GO" id="GO:0062193">
    <property type="term" value="F:D-ribose pyranase activity"/>
    <property type="evidence" value="ECO:0007669"/>
    <property type="project" value="UniProtKB-EC"/>
</dbReference>
<evidence type="ECO:0000256" key="1">
    <source>
        <dbReference type="ARBA" id="ARBA00000223"/>
    </source>
</evidence>
<dbReference type="OrthoDB" id="9805009at2"/>
<dbReference type="AlphaFoldDB" id="A0A4R6TPZ0"/>
<evidence type="ECO:0000313" key="7">
    <source>
        <dbReference type="EMBL" id="TDQ32163.1"/>
    </source>
</evidence>
<dbReference type="UniPathway" id="UPA00916">
    <property type="reaction ID" value="UER00888"/>
</dbReference>
<comment type="catalytic activity">
    <reaction evidence="1 6">
        <text>beta-D-ribopyranose = beta-D-ribofuranose</text>
        <dbReference type="Rhea" id="RHEA:25432"/>
        <dbReference type="ChEBI" id="CHEBI:27476"/>
        <dbReference type="ChEBI" id="CHEBI:47002"/>
        <dbReference type="EC" id="5.4.99.62"/>
    </reaction>
</comment>
<dbReference type="InterPro" id="IPR007721">
    <property type="entry name" value="RbsD_FucU"/>
</dbReference>
<protein>
    <recommendedName>
        <fullName evidence="2 6">D-ribose pyranase</fullName>
        <ecNumber evidence="2 6">5.4.99.62</ecNumber>
    </recommendedName>
</protein>
<accession>A0A4R6TPZ0</accession>
<keyword evidence="3 6" id="KW-0963">Cytoplasm</keyword>
<organism evidence="7 8">
    <name type="scientific">Aureibacillus halotolerans</name>
    <dbReference type="NCBI Taxonomy" id="1508390"/>
    <lineage>
        <taxon>Bacteria</taxon>
        <taxon>Bacillati</taxon>
        <taxon>Bacillota</taxon>
        <taxon>Bacilli</taxon>
        <taxon>Bacillales</taxon>
        <taxon>Bacillaceae</taxon>
        <taxon>Aureibacillus</taxon>
    </lineage>
</organism>
<feature type="active site" description="Proton donor" evidence="6">
    <location>
        <position position="20"/>
    </location>
</feature>
<dbReference type="SUPFAM" id="SSF102546">
    <property type="entry name" value="RbsD-like"/>
    <property type="match status" value="1"/>
</dbReference>
<keyword evidence="8" id="KW-1185">Reference proteome</keyword>
<dbReference type="EC" id="5.4.99.62" evidence="2 6"/>
<dbReference type="Pfam" id="PF05025">
    <property type="entry name" value="RbsD_FucU"/>
    <property type="match status" value="1"/>
</dbReference>
<sequence>MKKYGILNSEIAFLLARLGHTDTIVIADCGLPIPEGVQRIDLALKQGVPSFYETLEAVLDDFEVEQALFAQEITDHNRSLHDMSILQLKDVKVDYCTHEKFKQSVKQAKAVIRTGETTPYANVILTAGVLF</sequence>
<evidence type="ECO:0000256" key="3">
    <source>
        <dbReference type="ARBA" id="ARBA00022490"/>
    </source>
</evidence>
<comment type="similarity">
    <text evidence="6">Belongs to the RbsD / FucU family. RbsD subfamily.</text>
</comment>
<reference evidence="7 8" key="1">
    <citation type="submission" date="2019-03" db="EMBL/GenBank/DDBJ databases">
        <title>Genomic Encyclopedia of Type Strains, Phase IV (KMG-IV): sequencing the most valuable type-strain genomes for metagenomic binning, comparative biology and taxonomic classification.</title>
        <authorList>
            <person name="Goeker M."/>
        </authorList>
    </citation>
    <scope>NUCLEOTIDE SEQUENCE [LARGE SCALE GENOMIC DNA]</scope>
    <source>
        <strain evidence="7 8">DSM 28697</strain>
    </source>
</reference>
<evidence type="ECO:0000313" key="8">
    <source>
        <dbReference type="Proteomes" id="UP000295632"/>
    </source>
</evidence>
<comment type="subunit">
    <text evidence="6">Homodecamer.</text>
</comment>
<gene>
    <name evidence="6" type="primary">rbsD</name>
    <name evidence="7" type="ORF">EV213_1329</name>
</gene>
<dbReference type="InterPro" id="IPR023064">
    <property type="entry name" value="D-ribose_pyranase"/>
</dbReference>
<feature type="binding site" evidence="6">
    <location>
        <begin position="120"/>
        <end position="122"/>
    </location>
    <ligand>
        <name>substrate</name>
    </ligand>
</feature>
<dbReference type="GO" id="GO:0005829">
    <property type="term" value="C:cytosol"/>
    <property type="evidence" value="ECO:0007669"/>
    <property type="project" value="TreeGrafter"/>
</dbReference>
<dbReference type="HAMAP" id="MF_01661">
    <property type="entry name" value="D_rib_pyranase"/>
    <property type="match status" value="1"/>
</dbReference>
<evidence type="ECO:0000256" key="4">
    <source>
        <dbReference type="ARBA" id="ARBA00023235"/>
    </source>
</evidence>
<dbReference type="InterPro" id="IPR023750">
    <property type="entry name" value="RbsD-like_sf"/>
</dbReference>
<dbReference type="PANTHER" id="PTHR37831">
    <property type="entry name" value="D-RIBOSE PYRANASE"/>
    <property type="match status" value="1"/>
</dbReference>
<comment type="caution">
    <text evidence="7">The sequence shown here is derived from an EMBL/GenBank/DDBJ whole genome shotgun (WGS) entry which is preliminary data.</text>
</comment>
<dbReference type="PANTHER" id="PTHR37831:SF1">
    <property type="entry name" value="D-RIBOSE PYRANASE"/>
    <property type="match status" value="1"/>
</dbReference>
<evidence type="ECO:0000256" key="2">
    <source>
        <dbReference type="ARBA" id="ARBA00012862"/>
    </source>
</evidence>